<keyword evidence="1" id="KW-0175">Coiled coil</keyword>
<gene>
    <name evidence="3" type="ORF">LMH87_007656</name>
</gene>
<dbReference type="RefSeq" id="XP_056058012.1">
    <property type="nucleotide sequence ID" value="XM_056199576.1"/>
</dbReference>
<comment type="caution">
    <text evidence="3">The sequence shown here is derived from an EMBL/GenBank/DDBJ whole genome shotgun (WGS) entry which is preliminary data.</text>
</comment>
<reference evidence="3" key="1">
    <citation type="journal article" date="2023" name="Access Microbiol">
        <title>De-novo genome assembly for Akanthomyces muscarius, a biocontrol agent of insect agricultural pests.</title>
        <authorList>
            <person name="Erdos Z."/>
            <person name="Studholme D.J."/>
            <person name="Raymond B."/>
            <person name="Sharma M."/>
        </authorList>
    </citation>
    <scope>NUCLEOTIDE SEQUENCE</scope>
    <source>
        <strain evidence="3">Ve6</strain>
    </source>
</reference>
<feature type="region of interest" description="Disordered" evidence="2">
    <location>
        <begin position="255"/>
        <end position="280"/>
    </location>
</feature>
<name>A0A9W8QMZ3_AKAMU</name>
<evidence type="ECO:0000256" key="1">
    <source>
        <dbReference type="SAM" id="Coils"/>
    </source>
</evidence>
<sequence length="660" mass="75291">MTGALTEAIIIIHPEFSLDQELVGRERCQIADTRALPPSIGCITKPDTDAIVLDKSLVQPRRTFEVEEMAATTYDPSAFESDYIEVSPLMGTPYAEVLREQTIELQHLRSVCAKIQSSIDLATSSTDFDVQGFQASMERQISAVDMTIKIVKDGMRGCGVVAKFDDCHLASEAGFQTFNSVLQVAFVDLQKQISVQPHNAVRVGEKRTLAIKSRSSDTRLKQYSPRKNLRISSMRPQNNALVPSNTDARHRGELLVPSGPNEYLRKSLKPNPIKGERQKHKNLSQRIAAIGEETANQIIECIEAPGHEEEYYLRLLSLVQDGQVLPDLLPESANAILSAFFKAPKVDLGATVDLGSVNEVLIQHWFRLLSPWRQSLFCQPIQHQWENMPNIGTPEFIGEFGALLIRFRETIRSEIGDMLDYEYYCLKIAISQKIIGNKDFVIAKLKGEIKERDQNITESVGKIQEMNKNIVESQRQVTEVTKEMMELREQNEKYNNNVVELERKIEEKNDESKIVELERKIEEKNDEIVELRGKLEGKNDESKIVELERKIQKKNDESKIVELERKIQKKNDESKIVELERKIQKKNDESKIVELERKIEEKNDEIVELRGKLEGKNDESKIADLERKIQKKNDQIVELSEKLEGKNDESKIVELEGRAS</sequence>
<feature type="coiled-coil region" evidence="1">
    <location>
        <begin position="463"/>
        <end position="656"/>
    </location>
</feature>
<dbReference type="GeneID" id="80894815"/>
<evidence type="ECO:0000256" key="2">
    <source>
        <dbReference type="SAM" id="MobiDB-lite"/>
    </source>
</evidence>
<evidence type="ECO:0000313" key="4">
    <source>
        <dbReference type="Proteomes" id="UP001144673"/>
    </source>
</evidence>
<dbReference type="KEGG" id="amus:LMH87_007656"/>
<protein>
    <submittedName>
        <fullName evidence="3">Uncharacterized protein</fullName>
    </submittedName>
</protein>
<dbReference type="Proteomes" id="UP001144673">
    <property type="component" value="Unassembled WGS sequence"/>
</dbReference>
<evidence type="ECO:0000313" key="3">
    <source>
        <dbReference type="EMBL" id="KAJ4161628.1"/>
    </source>
</evidence>
<dbReference type="AlphaFoldDB" id="A0A9W8QMZ3"/>
<dbReference type="EMBL" id="JAJHUN010000002">
    <property type="protein sequence ID" value="KAJ4161628.1"/>
    <property type="molecule type" value="Genomic_DNA"/>
</dbReference>
<proteinExistence type="predicted"/>
<keyword evidence="4" id="KW-1185">Reference proteome</keyword>
<accession>A0A9W8QMZ3</accession>
<organism evidence="3 4">
    <name type="scientific">Akanthomyces muscarius</name>
    <name type="common">Entomopathogenic fungus</name>
    <name type="synonym">Lecanicillium muscarium</name>
    <dbReference type="NCBI Taxonomy" id="2231603"/>
    <lineage>
        <taxon>Eukaryota</taxon>
        <taxon>Fungi</taxon>
        <taxon>Dikarya</taxon>
        <taxon>Ascomycota</taxon>
        <taxon>Pezizomycotina</taxon>
        <taxon>Sordariomycetes</taxon>
        <taxon>Hypocreomycetidae</taxon>
        <taxon>Hypocreales</taxon>
        <taxon>Cordycipitaceae</taxon>
        <taxon>Akanthomyces</taxon>
    </lineage>
</organism>